<evidence type="ECO:0000256" key="3">
    <source>
        <dbReference type="ARBA" id="ARBA00022737"/>
    </source>
</evidence>
<feature type="region of interest" description="Disordered" evidence="7">
    <location>
        <begin position="125"/>
        <end position="171"/>
    </location>
</feature>
<evidence type="ECO:0000313" key="9">
    <source>
        <dbReference type="Proteomes" id="UP000887566"/>
    </source>
</evidence>
<dbReference type="PANTHER" id="PTHR24406">
    <property type="entry name" value="TRANSCRIPTIONAL REPRESSOR CTCFL-RELATED"/>
    <property type="match status" value="1"/>
</dbReference>
<organism evidence="9 10">
    <name type="scientific">Plectus sambesii</name>
    <dbReference type="NCBI Taxonomy" id="2011161"/>
    <lineage>
        <taxon>Eukaryota</taxon>
        <taxon>Metazoa</taxon>
        <taxon>Ecdysozoa</taxon>
        <taxon>Nematoda</taxon>
        <taxon>Chromadorea</taxon>
        <taxon>Plectida</taxon>
        <taxon>Plectina</taxon>
        <taxon>Plectoidea</taxon>
        <taxon>Plectidae</taxon>
        <taxon>Plectus</taxon>
    </lineage>
</organism>
<evidence type="ECO:0000259" key="8">
    <source>
        <dbReference type="PROSITE" id="PS00028"/>
    </source>
</evidence>
<evidence type="ECO:0000256" key="5">
    <source>
        <dbReference type="ARBA" id="ARBA00022833"/>
    </source>
</evidence>
<keyword evidence="4" id="KW-0863">Zinc-finger</keyword>
<dbReference type="AlphaFoldDB" id="A0A914WQF9"/>
<name>A0A914WQF9_9BILA</name>
<dbReference type="WBParaSite" id="PSAMB.scaffold5017size12873.g25754.t1">
    <property type="protein sequence ID" value="PSAMB.scaffold5017size12873.g25754.t1"/>
    <property type="gene ID" value="PSAMB.scaffold5017size12873.g25754"/>
</dbReference>
<dbReference type="InterPro" id="IPR013087">
    <property type="entry name" value="Znf_C2H2_type"/>
</dbReference>
<sequence length="557" mass="65129">MKLVRPHAGSRPRERHHCQLCGAQVAQSDRQRHVYHRHLQRTRIFECPLCSFASNYDVHRVKWHIKWMHKDEASVEPVSHENEYRDEIDALNEQCFPGWQHRRRPFWWLDNDEALARVEQIKIKKAPASAAKKAHKDEPLNESPPPLSPSPGPQASTSQMTNGGKESPNNATEWTCQLCKKEFKPSANFLRHVAKDHLNMPLYQCPICEGHGGHDAYEIRSHMLKVHGNADQEPISNIEEHCDQIQEVYSQCFPGRRMRILDKRLSFDMKTYDEPRVQCRECGQEMKTEDRQIHVYRHHLKEPRLYECPLCDFAHHACSSDVKAHIKYVHRDQADLSPKANLLQFAKEIAEWNDRCFPGWINRRLPAAALEDFNRCRICDIEVRQTSRHIAEVHLHMSLHQCPLCEYGAAESRLVRRHMKNNHKKKEIKGLEPIANVVEHRQRFSELHDRCFPGRPKRLSNITISDEGRRAKCRQCGATISRKRRLSHIFERHLKKPIYKCPKCPFNSQHDESTVEAHIADIHADIPNLKIICEAKKHKAQIEKFSALCFTDWKPNL</sequence>
<evidence type="ECO:0000256" key="1">
    <source>
        <dbReference type="ARBA" id="ARBA00004123"/>
    </source>
</evidence>
<feature type="domain" description="C2H2-type" evidence="8">
    <location>
        <begin position="176"/>
        <end position="197"/>
    </location>
</feature>
<reference evidence="10" key="1">
    <citation type="submission" date="2022-11" db="UniProtKB">
        <authorList>
            <consortium name="WormBaseParasite"/>
        </authorList>
    </citation>
    <scope>IDENTIFICATION</scope>
</reference>
<proteinExistence type="predicted"/>
<keyword evidence="6" id="KW-0539">Nucleus</keyword>
<comment type="subcellular location">
    <subcellularLocation>
        <location evidence="1">Nucleus</location>
    </subcellularLocation>
</comment>
<keyword evidence="2" id="KW-0479">Metal-binding</keyword>
<dbReference type="PROSITE" id="PS00028">
    <property type="entry name" value="ZINC_FINGER_C2H2_1"/>
    <property type="match status" value="1"/>
</dbReference>
<dbReference type="GO" id="GO:0005634">
    <property type="term" value="C:nucleus"/>
    <property type="evidence" value="ECO:0007669"/>
    <property type="project" value="UniProtKB-SubCell"/>
</dbReference>
<evidence type="ECO:0000256" key="2">
    <source>
        <dbReference type="ARBA" id="ARBA00022723"/>
    </source>
</evidence>
<keyword evidence="5" id="KW-0862">Zinc</keyword>
<feature type="compositionally biased region" description="Polar residues" evidence="7">
    <location>
        <begin position="154"/>
        <end position="171"/>
    </location>
</feature>
<evidence type="ECO:0000256" key="7">
    <source>
        <dbReference type="SAM" id="MobiDB-lite"/>
    </source>
</evidence>
<dbReference type="GO" id="GO:0008270">
    <property type="term" value="F:zinc ion binding"/>
    <property type="evidence" value="ECO:0007669"/>
    <property type="project" value="UniProtKB-KW"/>
</dbReference>
<protein>
    <submittedName>
        <fullName evidence="10">C2H2-type domain-containing protein</fullName>
    </submittedName>
</protein>
<evidence type="ECO:0000256" key="6">
    <source>
        <dbReference type="ARBA" id="ARBA00023242"/>
    </source>
</evidence>
<dbReference type="InterPro" id="IPR050888">
    <property type="entry name" value="ZnF_C2H2-type_TF"/>
</dbReference>
<feature type="compositionally biased region" description="Pro residues" evidence="7">
    <location>
        <begin position="142"/>
        <end position="152"/>
    </location>
</feature>
<keyword evidence="3" id="KW-0677">Repeat</keyword>
<keyword evidence="9" id="KW-1185">Reference proteome</keyword>
<evidence type="ECO:0000256" key="4">
    <source>
        <dbReference type="ARBA" id="ARBA00022771"/>
    </source>
</evidence>
<dbReference type="SMART" id="SM00355">
    <property type="entry name" value="ZnF_C2H2"/>
    <property type="match status" value="9"/>
</dbReference>
<dbReference type="Proteomes" id="UP000887566">
    <property type="component" value="Unplaced"/>
</dbReference>
<accession>A0A914WQF9</accession>
<evidence type="ECO:0000313" key="10">
    <source>
        <dbReference type="WBParaSite" id="PSAMB.scaffold5017size12873.g25754.t1"/>
    </source>
</evidence>
<dbReference type="Gene3D" id="3.30.160.60">
    <property type="entry name" value="Classic Zinc Finger"/>
    <property type="match status" value="1"/>
</dbReference>